<evidence type="ECO:0000256" key="7">
    <source>
        <dbReference type="ARBA" id="ARBA00022927"/>
    </source>
</evidence>
<feature type="domain" description="SecA family profile" evidence="16">
    <location>
        <begin position="3"/>
        <end position="607"/>
    </location>
</feature>
<comment type="subunit">
    <text evidence="11">Monomer and homodimer. Part of the essential Sec protein translocation apparatus which comprises SecA, SecYEG and auxiliary proteins SecDF. Other proteins may also be involved.</text>
</comment>
<dbReference type="SUPFAM" id="SSF81886">
    <property type="entry name" value="Helical scaffold and wing domains of SecA"/>
    <property type="match status" value="2"/>
</dbReference>
<name>A6G1X0_9BACT</name>
<evidence type="ECO:0000256" key="1">
    <source>
        <dbReference type="ARBA" id="ARBA00007650"/>
    </source>
</evidence>
<evidence type="ECO:0000313" key="18">
    <source>
        <dbReference type="Proteomes" id="UP000005801"/>
    </source>
</evidence>
<keyword evidence="5 11" id="KW-0547">Nucleotide-binding</keyword>
<dbReference type="GO" id="GO:0065002">
    <property type="term" value="P:intracellular protein transmembrane transport"/>
    <property type="evidence" value="ECO:0007669"/>
    <property type="project" value="UniProtKB-UniRule"/>
</dbReference>
<dbReference type="InterPro" id="IPR011115">
    <property type="entry name" value="SecA_DEAD"/>
</dbReference>
<feature type="domain" description="Helicase ATP-binding" evidence="14">
    <location>
        <begin position="89"/>
        <end position="257"/>
    </location>
</feature>
<dbReference type="InterPro" id="IPR011130">
    <property type="entry name" value="SecA_preprotein_X-link_dom"/>
</dbReference>
<feature type="binding site" evidence="11">
    <location>
        <begin position="105"/>
        <end position="109"/>
    </location>
    <ligand>
        <name>ATP</name>
        <dbReference type="ChEBI" id="CHEBI:30616"/>
    </ligand>
</feature>
<dbReference type="eggNOG" id="COG0653">
    <property type="taxonomic scope" value="Bacteria"/>
</dbReference>
<dbReference type="EC" id="7.4.2.8" evidence="11"/>
<evidence type="ECO:0000259" key="14">
    <source>
        <dbReference type="PROSITE" id="PS51192"/>
    </source>
</evidence>
<dbReference type="PROSITE" id="PS01312">
    <property type="entry name" value="SECA"/>
    <property type="match status" value="1"/>
</dbReference>
<dbReference type="RefSeq" id="WP_006970719.1">
    <property type="nucleotide sequence ID" value="NZ_ABCS01000013.1"/>
</dbReference>
<keyword evidence="10 11" id="KW-0472">Membrane</keyword>
<keyword evidence="3 11" id="KW-1003">Cell membrane</keyword>
<feature type="binding site" evidence="11">
    <location>
        <position position="87"/>
    </location>
    <ligand>
        <name>ATP</name>
        <dbReference type="ChEBI" id="CHEBI:30616"/>
    </ligand>
</feature>
<evidence type="ECO:0000256" key="5">
    <source>
        <dbReference type="ARBA" id="ARBA00022741"/>
    </source>
</evidence>
<dbReference type="GO" id="GO:0005886">
    <property type="term" value="C:plasma membrane"/>
    <property type="evidence" value="ECO:0007669"/>
    <property type="project" value="UniProtKB-SubCell"/>
</dbReference>
<dbReference type="SMART" id="SM00958">
    <property type="entry name" value="SecA_PP_bind"/>
    <property type="match status" value="1"/>
</dbReference>
<dbReference type="GO" id="GO:0008564">
    <property type="term" value="F:protein-exporting ATPase activity"/>
    <property type="evidence" value="ECO:0007669"/>
    <property type="project" value="UniProtKB-EC"/>
</dbReference>
<dbReference type="Gene3D" id="3.90.1440.10">
    <property type="entry name" value="SecA, preprotein cross-linking domain"/>
    <property type="match status" value="1"/>
</dbReference>
<dbReference type="PANTHER" id="PTHR30612:SF0">
    <property type="entry name" value="CHLOROPLAST PROTEIN-TRANSPORTING ATPASE"/>
    <property type="match status" value="1"/>
</dbReference>
<feature type="compositionally biased region" description="Basic residues" evidence="13">
    <location>
        <begin position="1044"/>
        <end position="1058"/>
    </location>
</feature>
<feature type="domain" description="Helicase C-terminal" evidence="15">
    <location>
        <begin position="419"/>
        <end position="616"/>
    </location>
</feature>
<dbReference type="Proteomes" id="UP000005801">
    <property type="component" value="Unassembled WGS sequence"/>
</dbReference>
<evidence type="ECO:0000256" key="6">
    <source>
        <dbReference type="ARBA" id="ARBA00022840"/>
    </source>
</evidence>
<evidence type="ECO:0000256" key="12">
    <source>
        <dbReference type="RuleBase" id="RU003874"/>
    </source>
</evidence>
<keyword evidence="9 11" id="KW-0811">Translocation</keyword>
<dbReference type="Gene3D" id="1.10.3060.10">
    <property type="entry name" value="Helical scaffold and wing domains of SecA"/>
    <property type="match status" value="2"/>
</dbReference>
<dbReference type="InterPro" id="IPR001650">
    <property type="entry name" value="Helicase_C-like"/>
</dbReference>
<dbReference type="GO" id="GO:0043952">
    <property type="term" value="P:protein transport by the Sec complex"/>
    <property type="evidence" value="ECO:0007669"/>
    <property type="project" value="TreeGrafter"/>
</dbReference>
<organism evidence="17 18">
    <name type="scientific">Plesiocystis pacifica SIR-1</name>
    <dbReference type="NCBI Taxonomy" id="391625"/>
    <lineage>
        <taxon>Bacteria</taxon>
        <taxon>Pseudomonadati</taxon>
        <taxon>Myxococcota</taxon>
        <taxon>Polyangia</taxon>
        <taxon>Nannocystales</taxon>
        <taxon>Nannocystaceae</taxon>
        <taxon>Plesiocystis</taxon>
    </lineage>
</organism>
<feature type="binding site" evidence="11">
    <location>
        <position position="494"/>
    </location>
    <ligand>
        <name>ATP</name>
        <dbReference type="ChEBI" id="CHEBI:30616"/>
    </ligand>
</feature>
<dbReference type="InterPro" id="IPR014018">
    <property type="entry name" value="SecA_motor_DEAD"/>
</dbReference>
<dbReference type="InterPro" id="IPR011116">
    <property type="entry name" value="SecA_Wing/Scaffold"/>
</dbReference>
<dbReference type="STRING" id="391625.PPSIR1_35957"/>
<evidence type="ECO:0000256" key="9">
    <source>
        <dbReference type="ARBA" id="ARBA00023010"/>
    </source>
</evidence>
<comment type="subcellular location">
    <subcellularLocation>
        <location evidence="11">Cell membrane</location>
        <topology evidence="11">Peripheral membrane protein</topology>
        <orientation evidence="11">Cytoplasmic side</orientation>
    </subcellularLocation>
    <subcellularLocation>
        <location evidence="11">Cytoplasm</location>
    </subcellularLocation>
    <text evidence="11">Distribution is 50-50.</text>
</comment>
<dbReference type="AlphaFoldDB" id="A6G1X0"/>
<dbReference type="Pfam" id="PF07516">
    <property type="entry name" value="SecA_SW"/>
    <property type="match status" value="2"/>
</dbReference>
<comment type="function">
    <text evidence="11">Part of the Sec protein translocase complex. Interacts with the SecYEG preprotein conducting channel. Has a central role in coupling the hydrolysis of ATP to the transfer of proteins into and across the cell membrane, serving as an ATP-driven molecular motor driving the stepwise translocation of polypeptide chains across the membrane.</text>
</comment>
<evidence type="ECO:0000256" key="3">
    <source>
        <dbReference type="ARBA" id="ARBA00022475"/>
    </source>
</evidence>
<feature type="region of interest" description="Disordered" evidence="13">
    <location>
        <begin position="931"/>
        <end position="964"/>
    </location>
</feature>
<evidence type="ECO:0000259" key="15">
    <source>
        <dbReference type="PROSITE" id="PS51194"/>
    </source>
</evidence>
<dbReference type="InterPro" id="IPR027417">
    <property type="entry name" value="P-loop_NTPase"/>
</dbReference>
<evidence type="ECO:0000256" key="13">
    <source>
        <dbReference type="SAM" id="MobiDB-lite"/>
    </source>
</evidence>
<dbReference type="InterPro" id="IPR020937">
    <property type="entry name" value="SecA_CS"/>
</dbReference>
<evidence type="ECO:0000256" key="10">
    <source>
        <dbReference type="ARBA" id="ARBA00023136"/>
    </source>
</evidence>
<dbReference type="PROSITE" id="PS51194">
    <property type="entry name" value="HELICASE_CTER"/>
    <property type="match status" value="1"/>
</dbReference>
<keyword evidence="7 11" id="KW-0653">Protein transport</keyword>
<dbReference type="EMBL" id="ABCS01000013">
    <property type="protein sequence ID" value="EDM80160.1"/>
    <property type="molecule type" value="Genomic_DNA"/>
</dbReference>
<dbReference type="GO" id="GO:0005829">
    <property type="term" value="C:cytosol"/>
    <property type="evidence" value="ECO:0007669"/>
    <property type="project" value="TreeGrafter"/>
</dbReference>
<evidence type="ECO:0000313" key="17">
    <source>
        <dbReference type="EMBL" id="EDM80160.1"/>
    </source>
</evidence>
<dbReference type="CDD" id="cd18803">
    <property type="entry name" value="SF2_C_secA"/>
    <property type="match status" value="1"/>
</dbReference>
<dbReference type="Gene3D" id="3.40.50.300">
    <property type="entry name" value="P-loop containing nucleotide triphosphate hydrolases"/>
    <property type="match status" value="2"/>
</dbReference>
<feature type="region of interest" description="Disordered" evidence="13">
    <location>
        <begin position="1036"/>
        <end position="1064"/>
    </location>
</feature>
<proteinExistence type="inferred from homology"/>
<evidence type="ECO:0000256" key="4">
    <source>
        <dbReference type="ARBA" id="ARBA00022490"/>
    </source>
</evidence>
<comment type="similarity">
    <text evidence="1 11 12">Belongs to the SecA family.</text>
</comment>
<evidence type="ECO:0000256" key="2">
    <source>
        <dbReference type="ARBA" id="ARBA00022448"/>
    </source>
</evidence>
<keyword evidence="2 11" id="KW-0813">Transport</keyword>
<dbReference type="Pfam" id="PF07517">
    <property type="entry name" value="SecA_DEAD"/>
    <property type="match status" value="1"/>
</dbReference>
<comment type="caution">
    <text evidence="17">The sequence shown here is derived from an EMBL/GenBank/DDBJ whole genome shotgun (WGS) entry which is preliminary data.</text>
</comment>
<protein>
    <recommendedName>
        <fullName evidence="11 12">Protein translocase subunit SecA</fullName>
        <ecNumber evidence="11">7.4.2.8</ecNumber>
    </recommendedName>
</protein>
<gene>
    <name evidence="11 17" type="primary">secA</name>
    <name evidence="17" type="ORF">PPSIR1_35957</name>
</gene>
<dbReference type="GO" id="GO:0006605">
    <property type="term" value="P:protein targeting"/>
    <property type="evidence" value="ECO:0007669"/>
    <property type="project" value="UniProtKB-UniRule"/>
</dbReference>
<dbReference type="Pfam" id="PF01043">
    <property type="entry name" value="SecA_PP_bind"/>
    <property type="match status" value="1"/>
</dbReference>
<dbReference type="NCBIfam" id="TIGR00963">
    <property type="entry name" value="secA"/>
    <property type="match status" value="1"/>
</dbReference>
<dbReference type="HAMAP" id="MF_01382">
    <property type="entry name" value="SecA"/>
    <property type="match status" value="1"/>
</dbReference>
<dbReference type="GO" id="GO:0005524">
    <property type="term" value="F:ATP binding"/>
    <property type="evidence" value="ECO:0007669"/>
    <property type="project" value="UniProtKB-UniRule"/>
</dbReference>
<dbReference type="CDD" id="cd17928">
    <property type="entry name" value="DEXDc_SecA"/>
    <property type="match status" value="1"/>
</dbReference>
<dbReference type="InterPro" id="IPR036266">
    <property type="entry name" value="SecA_Wing/Scaffold_sf"/>
</dbReference>
<dbReference type="InterPro" id="IPR044722">
    <property type="entry name" value="SecA_SF2_C"/>
</dbReference>
<evidence type="ECO:0000259" key="16">
    <source>
        <dbReference type="PROSITE" id="PS51196"/>
    </source>
</evidence>
<dbReference type="FunFam" id="3.90.1440.10:FF:000001">
    <property type="entry name" value="Preprotein translocase subunit SecA"/>
    <property type="match status" value="1"/>
</dbReference>
<dbReference type="PANTHER" id="PTHR30612">
    <property type="entry name" value="SECA INNER MEMBRANE COMPONENT OF SEC PROTEIN SECRETION SYSTEM"/>
    <property type="match status" value="1"/>
</dbReference>
<dbReference type="InterPro" id="IPR000185">
    <property type="entry name" value="SecA"/>
</dbReference>
<keyword evidence="4 11" id="KW-0963">Cytoplasm</keyword>
<dbReference type="PRINTS" id="PR00906">
    <property type="entry name" value="SECA"/>
</dbReference>
<accession>A6G1X0</accession>
<dbReference type="InterPro" id="IPR036670">
    <property type="entry name" value="SecA_X-link_sf"/>
</dbReference>
<dbReference type="PROSITE" id="PS51196">
    <property type="entry name" value="SECA_MOTOR_DEAD"/>
    <property type="match status" value="1"/>
</dbReference>
<dbReference type="InterPro" id="IPR014001">
    <property type="entry name" value="Helicase_ATP-bd"/>
</dbReference>
<dbReference type="Pfam" id="PF21090">
    <property type="entry name" value="P-loop_SecA"/>
    <property type="match status" value="1"/>
</dbReference>
<evidence type="ECO:0000256" key="11">
    <source>
        <dbReference type="HAMAP-Rule" id="MF_01382"/>
    </source>
</evidence>
<comment type="catalytic activity">
    <reaction evidence="11">
        <text>ATP + H2O + cellular proteinSide 1 = ADP + phosphate + cellular proteinSide 2.</text>
        <dbReference type="EC" id="7.4.2.8"/>
    </reaction>
</comment>
<dbReference type="SMART" id="SM00957">
    <property type="entry name" value="SecA_DEAD"/>
    <property type="match status" value="1"/>
</dbReference>
<dbReference type="PROSITE" id="PS51192">
    <property type="entry name" value="HELICASE_ATP_BIND_1"/>
    <property type="match status" value="1"/>
</dbReference>
<evidence type="ECO:0000256" key="8">
    <source>
        <dbReference type="ARBA" id="ARBA00022967"/>
    </source>
</evidence>
<reference evidence="17 18" key="1">
    <citation type="submission" date="2007-06" db="EMBL/GenBank/DDBJ databases">
        <authorList>
            <person name="Shimkets L."/>
            <person name="Ferriera S."/>
            <person name="Johnson J."/>
            <person name="Kravitz S."/>
            <person name="Beeson K."/>
            <person name="Sutton G."/>
            <person name="Rogers Y.-H."/>
            <person name="Friedman R."/>
            <person name="Frazier M."/>
            <person name="Venter J.C."/>
        </authorList>
    </citation>
    <scope>NUCLEOTIDE SEQUENCE [LARGE SCALE GENOMIC DNA]</scope>
    <source>
        <strain evidence="17 18">SIR-1</strain>
    </source>
</reference>
<dbReference type="GO" id="GO:0031522">
    <property type="term" value="C:cell envelope Sec protein transport complex"/>
    <property type="evidence" value="ECO:0007669"/>
    <property type="project" value="UniProtKB-ARBA"/>
</dbReference>
<dbReference type="NCBIfam" id="NF009538">
    <property type="entry name" value="PRK12904.1"/>
    <property type="match status" value="1"/>
</dbReference>
<dbReference type="SUPFAM" id="SSF52540">
    <property type="entry name" value="P-loop containing nucleoside triphosphate hydrolases"/>
    <property type="match status" value="2"/>
</dbReference>
<keyword evidence="18" id="KW-1185">Reference proteome</keyword>
<keyword evidence="8 11" id="KW-1278">Translocase</keyword>
<dbReference type="FunFam" id="3.40.50.300:FF:000113">
    <property type="entry name" value="Preprotein translocase subunit SecA"/>
    <property type="match status" value="1"/>
</dbReference>
<dbReference type="GO" id="GO:0017038">
    <property type="term" value="P:protein import"/>
    <property type="evidence" value="ECO:0007669"/>
    <property type="project" value="InterPro"/>
</dbReference>
<dbReference type="OrthoDB" id="9805579at2"/>
<sequence length="1064" mass="120444">MFKRIVKKVFGTKHDRQIKKIMPLVHRINDLEKTLEPLSEDQLKAKTGEFKERLDKGEPLDSLLPEAYAVVREASRRVLGMRHYDVQMIGGIAMHRGMVLEMRTGEGKTLTATSALYLNALTGRGAHLITVNDYLASRDAEWMGEIYNYLGLSVGTIVNGMFHRERQKAYRADITYGTNNEFGFDYLRDNMKETIEKYVQRELHYAIVDEVDSILIDEARTPLIISGESAKPAALYKTVDKAIPSLRRDLDYVVDEKAGTVQLTDAGVDRVERLLGCDNLYARENVSLKHHVDQALRAHVLYKRDVKYLVEGGEIVIVDEFTGRKMSGRRWSDGLHQAIEAKENVPIQPESQTLATITYQNYFRMYEKLAGMTGTADTEAEEFHKIYNLECIVVPTNRPIARDDMDDVVYKNEKGKFRAVVEQIRECHERGQPVLVGTTSVDKSQVIHALLDRAKIPHSVLNAKQHQREAYVVAQAGRKHAVTVATNMAGRGTDIILGGNPEMMAKAHFDPEENPEEFAKLHEGLKEQCAAEKKEVLALGGLFILGTERHESRRIDNQLRGRAGRQGDPGGSRFFLSLEDDLMRIFGADRITGLMERLGMEEDVPIEAPMVNKSIEGAQEKVEAMHFDTRKNLFEYDNVMNEQRKAIYALRRQILEGRYQPEILDDEARKEQQAKLPPPPDKSGPHTVASLRETMRERTVAIIDHHCRRRLADAGLDPDVSEPFPPDGILAHDLTHDLYRHYGSRVVLDDVATDRAKVIERSLEVIASSLIQQRERIHDLCYEHVERTVTELCPEDVHPDEWDLEGVEEEMKTRFYIAVDLSDVDDDINALVDDCWGQVEASLLEREQEFGLYTFLYQIRRIYLREIDEQWIAHLKNIEDLRAGIGLRGYANRDPKNTYKVEGFKLFRDMWESISQTVLDDVLQMRLSEEDRRRAEEGAEYESTLTKASRRRERGAAARRSSGSLDKLDAAAKAAVAKLKAGNIGGPSLDPAQAAKAAMAQRARLQAQAAKANQAAAPSVPVPTTDETILKAQAQALANMKSSKGSKKKSGRRKRRKKAETEEV</sequence>
<keyword evidence="6 11" id="KW-0067">ATP-binding</keyword>
<dbReference type="SUPFAM" id="SSF81767">
    <property type="entry name" value="Pre-protein crosslinking domain of SecA"/>
    <property type="match status" value="1"/>
</dbReference>